<evidence type="ECO:0000313" key="1">
    <source>
        <dbReference type="EMBL" id="KAI4316141.1"/>
    </source>
</evidence>
<dbReference type="EMBL" id="CM039435">
    <property type="protein sequence ID" value="KAI4316141.1"/>
    <property type="molecule type" value="Genomic_DNA"/>
</dbReference>
<accession>A0ACB9LZ03</accession>
<keyword evidence="2" id="KW-1185">Reference proteome</keyword>
<comment type="caution">
    <text evidence="1">The sequence shown here is derived from an EMBL/GenBank/DDBJ whole genome shotgun (WGS) entry which is preliminary data.</text>
</comment>
<proteinExistence type="predicted"/>
<protein>
    <submittedName>
        <fullName evidence="1">Uncharacterized protein</fullName>
    </submittedName>
</protein>
<name>A0ACB9LZ03_BAUVA</name>
<gene>
    <name evidence="1" type="ORF">L6164_024148</name>
</gene>
<evidence type="ECO:0000313" key="2">
    <source>
        <dbReference type="Proteomes" id="UP000828941"/>
    </source>
</evidence>
<organism evidence="1 2">
    <name type="scientific">Bauhinia variegata</name>
    <name type="common">Purple orchid tree</name>
    <name type="synonym">Phanera variegata</name>
    <dbReference type="NCBI Taxonomy" id="167791"/>
    <lineage>
        <taxon>Eukaryota</taxon>
        <taxon>Viridiplantae</taxon>
        <taxon>Streptophyta</taxon>
        <taxon>Embryophyta</taxon>
        <taxon>Tracheophyta</taxon>
        <taxon>Spermatophyta</taxon>
        <taxon>Magnoliopsida</taxon>
        <taxon>eudicotyledons</taxon>
        <taxon>Gunneridae</taxon>
        <taxon>Pentapetalae</taxon>
        <taxon>rosids</taxon>
        <taxon>fabids</taxon>
        <taxon>Fabales</taxon>
        <taxon>Fabaceae</taxon>
        <taxon>Cercidoideae</taxon>
        <taxon>Cercideae</taxon>
        <taxon>Bauhiniinae</taxon>
        <taxon>Bauhinia</taxon>
    </lineage>
</organism>
<reference evidence="1 2" key="1">
    <citation type="journal article" date="2022" name="DNA Res.">
        <title>Chromosomal-level genome assembly of the orchid tree Bauhinia variegata (Leguminosae; Cercidoideae) supports the allotetraploid origin hypothesis of Bauhinia.</title>
        <authorList>
            <person name="Zhong Y."/>
            <person name="Chen Y."/>
            <person name="Zheng D."/>
            <person name="Pang J."/>
            <person name="Liu Y."/>
            <person name="Luo S."/>
            <person name="Meng S."/>
            <person name="Qian L."/>
            <person name="Wei D."/>
            <person name="Dai S."/>
            <person name="Zhou R."/>
        </authorList>
    </citation>
    <scope>NUCLEOTIDE SEQUENCE [LARGE SCALE GENOMIC DNA]</scope>
    <source>
        <strain evidence="1">BV-YZ2020</strain>
    </source>
</reference>
<sequence>MRNCSRRFLVKLTRVVNSVVTLYGAGMIVYCLWLSRKWKEGAIGLPFSQFLAHPLFINIFLAVGIALCLATISGYIVSNCFSNFILGIYLVSVCCLLLLEVAVIDIIFFKMDWLLEINKYIDENHGEFKSFVIFHLRMCRLIMAISLVPQASAIALVMILWAVGIESISGYHLNVPDFRQSFLVLPISVARDDSV</sequence>
<dbReference type="Proteomes" id="UP000828941">
    <property type="component" value="Chromosome 10"/>
</dbReference>